<protein>
    <submittedName>
        <fullName evidence="1">Uncharacterized protein</fullName>
    </submittedName>
</protein>
<dbReference type="EMBL" id="CP016292">
    <property type="protein sequence ID" value="ANP91557.1"/>
    <property type="molecule type" value="Genomic_DNA"/>
</dbReference>
<sequence length="78" mass="8498">MIGFDFDGFQKAGAAGDQGAEDSFRALAKEKLADVAPKVSAALKTAGLYSQDVELFFFPLPAVQEFRDLFQARIGWLP</sequence>
<organism evidence="1 2">
    <name type="scientific">Rhizobium leguminosarum</name>
    <dbReference type="NCBI Taxonomy" id="384"/>
    <lineage>
        <taxon>Bacteria</taxon>
        <taxon>Pseudomonadati</taxon>
        <taxon>Pseudomonadota</taxon>
        <taxon>Alphaproteobacteria</taxon>
        <taxon>Hyphomicrobiales</taxon>
        <taxon>Rhizobiaceae</taxon>
        <taxon>Rhizobium/Agrobacterium group</taxon>
        <taxon>Rhizobium</taxon>
    </lineage>
</organism>
<keyword evidence="1" id="KW-0614">Plasmid</keyword>
<evidence type="ECO:0000313" key="1">
    <source>
        <dbReference type="EMBL" id="ANP91557.1"/>
    </source>
</evidence>
<reference evidence="1 2" key="1">
    <citation type="submission" date="2016-06" db="EMBL/GenBank/DDBJ databases">
        <title>Microsymbionts genomes from the relict species Vavilovia formosa.</title>
        <authorList>
            <person name="Chirak E."/>
            <person name="Kimeklis A."/>
            <person name="Andronov E."/>
        </authorList>
    </citation>
    <scope>NUCLEOTIDE SEQUENCE [LARGE SCALE GENOMIC DNA]</scope>
    <source>
        <strain evidence="1 2">Vaf10</strain>
        <plasmid evidence="2">Plasmid unnamed4</plasmid>
    </source>
</reference>
<name>A0A1B1CP68_RHILE</name>
<geneLocation type="plasmid" evidence="1 2">
    <name>unnamed4</name>
</geneLocation>
<proteinExistence type="predicted"/>
<evidence type="ECO:0000313" key="2">
    <source>
        <dbReference type="Proteomes" id="UP000092691"/>
    </source>
</evidence>
<gene>
    <name evidence="1" type="ORF">BA011_36235</name>
</gene>
<dbReference type="Proteomes" id="UP000092691">
    <property type="component" value="Plasmid unnamed4"/>
</dbReference>
<accession>A0A1B1CP68</accession>
<dbReference type="AlphaFoldDB" id="A0A1B1CP68"/>